<proteinExistence type="predicted"/>
<protein>
    <submittedName>
        <fullName evidence="1">Uncharacterized protein</fullName>
    </submittedName>
</protein>
<reference evidence="1 2" key="1">
    <citation type="submission" date="2013-11" db="EMBL/GenBank/DDBJ databases">
        <title>The Damaraland mole rat (Fukomys damarensis) genome and evolution of African mole rats.</title>
        <authorList>
            <person name="Gladyshev V.N."/>
            <person name="Fang X."/>
        </authorList>
    </citation>
    <scope>NUCLEOTIDE SEQUENCE [LARGE SCALE GENOMIC DNA]</scope>
    <source>
        <tissue evidence="1">Liver</tissue>
    </source>
</reference>
<accession>A0A091DKT3</accession>
<name>A0A091DKT3_FUKDA</name>
<evidence type="ECO:0000313" key="2">
    <source>
        <dbReference type="Proteomes" id="UP000028990"/>
    </source>
</evidence>
<gene>
    <name evidence="1" type="ORF">H920_07690</name>
</gene>
<evidence type="ECO:0000313" key="1">
    <source>
        <dbReference type="EMBL" id="KFO30905.1"/>
    </source>
</evidence>
<keyword evidence="2" id="KW-1185">Reference proteome</keyword>
<organism evidence="1 2">
    <name type="scientific">Fukomys damarensis</name>
    <name type="common">Damaraland mole rat</name>
    <name type="synonym">Cryptomys damarensis</name>
    <dbReference type="NCBI Taxonomy" id="885580"/>
    <lineage>
        <taxon>Eukaryota</taxon>
        <taxon>Metazoa</taxon>
        <taxon>Chordata</taxon>
        <taxon>Craniata</taxon>
        <taxon>Vertebrata</taxon>
        <taxon>Euteleostomi</taxon>
        <taxon>Mammalia</taxon>
        <taxon>Eutheria</taxon>
        <taxon>Euarchontoglires</taxon>
        <taxon>Glires</taxon>
        <taxon>Rodentia</taxon>
        <taxon>Hystricomorpha</taxon>
        <taxon>Bathyergidae</taxon>
        <taxon>Fukomys</taxon>
    </lineage>
</organism>
<dbReference type="EMBL" id="KN122354">
    <property type="protein sequence ID" value="KFO30905.1"/>
    <property type="molecule type" value="Genomic_DNA"/>
</dbReference>
<sequence length="76" mass="8193">MAKISNNQQRSPETGNITLHQPVAMISGSNQQQFIAKFGKDCWRPAEKETAEAAGIAPESNQGLVLAAEELIDRGV</sequence>
<dbReference type="AlphaFoldDB" id="A0A091DKT3"/>
<dbReference type="Proteomes" id="UP000028990">
    <property type="component" value="Unassembled WGS sequence"/>
</dbReference>